<dbReference type="AlphaFoldDB" id="A0AAW4XPQ5"/>
<dbReference type="EMBL" id="JAJNCO010000032">
    <property type="protein sequence ID" value="MCD2114869.1"/>
    <property type="molecule type" value="Genomic_DNA"/>
</dbReference>
<reference evidence="3" key="1">
    <citation type="submission" date="2021-11" db="EMBL/GenBank/DDBJ databases">
        <title>Development of a sustainable strategy for remediation of hydrocarbon-contaminated territories based on the waste exchange concept.</title>
        <authorList>
            <person name="Elkin A."/>
        </authorList>
    </citation>
    <scope>NUCLEOTIDE SEQUENCE</scope>
    <source>
        <strain evidence="3">IEGM 757</strain>
    </source>
</reference>
<dbReference type="InterPro" id="IPR029058">
    <property type="entry name" value="AB_hydrolase_fold"/>
</dbReference>
<dbReference type="SUPFAM" id="SSF53474">
    <property type="entry name" value="alpha/beta-Hydrolases"/>
    <property type="match status" value="1"/>
</dbReference>
<evidence type="ECO:0000256" key="1">
    <source>
        <dbReference type="ARBA" id="ARBA00022801"/>
    </source>
</evidence>
<dbReference type="RefSeq" id="WP_230792814.1">
    <property type="nucleotide sequence ID" value="NZ_JAJNCO010000032.1"/>
</dbReference>
<sequence>MSKVIETEAGLMLVEWDVPIEMDDGMVLRGDVFRPMSDEPCPVLLSYGPYGKGLPFQEGYETAWERLVSQHPEVADGSSNRFQSWEVADPERWVPHGYACVRVDSRGAGRSPGQIDHFSPREIRDLYMCIEWAGTTLWSNGKVGLSGISYYAAVQWQVAALRPPHLAAICPWEGFNDMYREATHHGGILSTFTRGWARMQVQTVQYGNGRGLMSAINGLSVTGDEVLDAKSLRGNRIDFGAAHLEHAFDDEYYAERRPDLARIEVPVLSAGNWGGAGLHLRGNIEGFLDSGSSQKWLEIHGLEHWTEYYTDYGRALQQEFFDHFLKGEDNGWDQRPPVMLKVRQVDGSFDQRTAEAWPLPGTAWTDLFLNAASGALVEDAGAAGSVSYDELGDGVTFYLPESDEAVEVIGPLSLKLFVSSTTDDADLFAVLRIIGPDGEEITFPGALDPHSPPAQGWLRASHRELDPERSLPYRPYHPHQRRQPLEPGEVYEVDIEIWPTCIVLPPGYRMALTIQGHDYEYGGAPAQLSNLAVELRGSGPLLHDDPIDRPVYDKGNPAPAAKITVHTGGDTPSRLLVPFLRG</sequence>
<evidence type="ECO:0000259" key="2">
    <source>
        <dbReference type="SMART" id="SM00939"/>
    </source>
</evidence>
<dbReference type="InterPro" id="IPR005674">
    <property type="entry name" value="CocE/Ser_esterase"/>
</dbReference>
<dbReference type="PANTHER" id="PTHR43056">
    <property type="entry name" value="PEPTIDASE S9 PROLYL OLIGOPEPTIDASE"/>
    <property type="match status" value="1"/>
</dbReference>
<dbReference type="InterPro" id="IPR013736">
    <property type="entry name" value="Xaa-Pro_dipept_C"/>
</dbReference>
<accession>A0AAW4XPQ5</accession>
<dbReference type="Gene3D" id="1.10.3020.20">
    <property type="match status" value="1"/>
</dbReference>
<comment type="caution">
    <text evidence="3">The sequence shown here is derived from an EMBL/GenBank/DDBJ whole genome shotgun (WGS) entry which is preliminary data.</text>
</comment>
<organism evidence="3 4">
    <name type="scientific">Rhodococcus rhodochrous</name>
    <dbReference type="NCBI Taxonomy" id="1829"/>
    <lineage>
        <taxon>Bacteria</taxon>
        <taxon>Bacillati</taxon>
        <taxon>Actinomycetota</taxon>
        <taxon>Actinomycetes</taxon>
        <taxon>Mycobacteriales</taxon>
        <taxon>Nocardiaceae</taxon>
        <taxon>Rhodococcus</taxon>
    </lineage>
</organism>
<evidence type="ECO:0000313" key="3">
    <source>
        <dbReference type="EMBL" id="MCD2114869.1"/>
    </source>
</evidence>
<feature type="domain" description="Xaa-Pro dipeptidyl-peptidase C-terminal" evidence="2">
    <location>
        <begin position="318"/>
        <end position="576"/>
    </location>
</feature>
<evidence type="ECO:0000313" key="4">
    <source>
        <dbReference type="Proteomes" id="UP001198630"/>
    </source>
</evidence>
<dbReference type="InterPro" id="IPR008979">
    <property type="entry name" value="Galactose-bd-like_sf"/>
</dbReference>
<dbReference type="PANTHER" id="PTHR43056:SF10">
    <property type="entry name" value="COCE_NOND FAMILY, PUTATIVE (AFU_ORTHOLOGUE AFUA_7G00600)-RELATED"/>
    <property type="match status" value="1"/>
</dbReference>
<protein>
    <submittedName>
        <fullName evidence="3">CocE/NonD family hydrolase</fullName>
    </submittedName>
</protein>
<dbReference type="SUPFAM" id="SSF49785">
    <property type="entry name" value="Galactose-binding domain-like"/>
    <property type="match status" value="1"/>
</dbReference>
<dbReference type="SMART" id="SM00939">
    <property type="entry name" value="PepX_C"/>
    <property type="match status" value="1"/>
</dbReference>
<dbReference type="Gene3D" id="3.40.50.1820">
    <property type="entry name" value="alpha/beta hydrolase"/>
    <property type="match status" value="1"/>
</dbReference>
<dbReference type="InterPro" id="IPR050585">
    <property type="entry name" value="Xaa-Pro_dipeptidyl-ppase/CocE"/>
</dbReference>
<dbReference type="Proteomes" id="UP001198630">
    <property type="component" value="Unassembled WGS sequence"/>
</dbReference>
<dbReference type="Gene3D" id="2.60.120.260">
    <property type="entry name" value="Galactose-binding domain-like"/>
    <property type="match status" value="1"/>
</dbReference>
<dbReference type="GO" id="GO:0008239">
    <property type="term" value="F:dipeptidyl-peptidase activity"/>
    <property type="evidence" value="ECO:0007669"/>
    <property type="project" value="InterPro"/>
</dbReference>
<gene>
    <name evidence="3" type="ORF">LQ384_27610</name>
</gene>
<dbReference type="Pfam" id="PF02129">
    <property type="entry name" value="Peptidase_S15"/>
    <property type="match status" value="1"/>
</dbReference>
<dbReference type="NCBIfam" id="TIGR00976">
    <property type="entry name" value="CocE_NonD"/>
    <property type="match status" value="1"/>
</dbReference>
<proteinExistence type="predicted"/>
<name>A0AAW4XPQ5_RHORH</name>
<dbReference type="InterPro" id="IPR000383">
    <property type="entry name" value="Xaa-Pro-like_dom"/>
</dbReference>
<dbReference type="Pfam" id="PF08530">
    <property type="entry name" value="PepX_C"/>
    <property type="match status" value="1"/>
</dbReference>
<keyword evidence="1 3" id="KW-0378">Hydrolase</keyword>